<evidence type="ECO:0000313" key="5">
    <source>
        <dbReference type="Proteomes" id="UP001472677"/>
    </source>
</evidence>
<dbReference type="InterPro" id="IPR040079">
    <property type="entry name" value="Glutathione_S-Trfase"/>
</dbReference>
<organism evidence="4 5">
    <name type="scientific">Hibiscus sabdariffa</name>
    <name type="common">roselle</name>
    <dbReference type="NCBI Taxonomy" id="183260"/>
    <lineage>
        <taxon>Eukaryota</taxon>
        <taxon>Viridiplantae</taxon>
        <taxon>Streptophyta</taxon>
        <taxon>Embryophyta</taxon>
        <taxon>Tracheophyta</taxon>
        <taxon>Spermatophyta</taxon>
        <taxon>Magnoliopsida</taxon>
        <taxon>eudicotyledons</taxon>
        <taxon>Gunneridae</taxon>
        <taxon>Pentapetalae</taxon>
        <taxon>rosids</taxon>
        <taxon>malvids</taxon>
        <taxon>Malvales</taxon>
        <taxon>Malvaceae</taxon>
        <taxon>Malvoideae</taxon>
        <taxon>Hibiscus</taxon>
    </lineage>
</organism>
<gene>
    <name evidence="4" type="ORF">V6N12_036107</name>
</gene>
<evidence type="ECO:0000313" key="4">
    <source>
        <dbReference type="EMBL" id="KAK8563973.1"/>
    </source>
</evidence>
<name>A0ABR2ERF9_9ROSI</name>
<comment type="similarity">
    <text evidence="2">Belongs to the GST superfamily. Tau family.</text>
</comment>
<accession>A0ABR2ERF9</accession>
<dbReference type="Pfam" id="PF02798">
    <property type="entry name" value="GST_N"/>
    <property type="match status" value="1"/>
</dbReference>
<dbReference type="SFLD" id="SFLDS00019">
    <property type="entry name" value="Glutathione_Transferase_(cytos"/>
    <property type="match status" value="1"/>
</dbReference>
<dbReference type="InterPro" id="IPR036249">
    <property type="entry name" value="Thioredoxin-like_sf"/>
</dbReference>
<reference evidence="4 5" key="1">
    <citation type="journal article" date="2024" name="G3 (Bethesda)">
        <title>Genome assembly of Hibiscus sabdariffa L. provides insights into metabolisms of medicinal natural products.</title>
        <authorList>
            <person name="Kim T."/>
        </authorList>
    </citation>
    <scope>NUCLEOTIDE SEQUENCE [LARGE SCALE GENOMIC DNA]</scope>
    <source>
        <strain evidence="4">TK-2024</strain>
        <tissue evidence="4">Old leaves</tissue>
    </source>
</reference>
<keyword evidence="1" id="KW-0216">Detoxification</keyword>
<keyword evidence="5" id="KW-1185">Reference proteome</keyword>
<dbReference type="Proteomes" id="UP001472677">
    <property type="component" value="Unassembled WGS sequence"/>
</dbReference>
<evidence type="ECO:0000259" key="3">
    <source>
        <dbReference type="PROSITE" id="PS50404"/>
    </source>
</evidence>
<evidence type="ECO:0000256" key="2">
    <source>
        <dbReference type="ARBA" id="ARBA00025743"/>
    </source>
</evidence>
<dbReference type="InterPro" id="IPR045074">
    <property type="entry name" value="GST_C_Tau"/>
</dbReference>
<feature type="domain" description="GST N-terminal" evidence="3">
    <location>
        <begin position="7"/>
        <end position="87"/>
    </location>
</feature>
<dbReference type="SUPFAM" id="SSF47616">
    <property type="entry name" value="GST C-terminal domain-like"/>
    <property type="match status" value="1"/>
</dbReference>
<dbReference type="PROSITE" id="PS50404">
    <property type="entry name" value="GST_NTER"/>
    <property type="match status" value="1"/>
</dbReference>
<dbReference type="PANTHER" id="PTHR11260">
    <property type="entry name" value="GLUTATHIONE S-TRANSFERASE, GST, SUPERFAMILY, GST DOMAIN CONTAINING"/>
    <property type="match status" value="1"/>
</dbReference>
<dbReference type="SFLD" id="SFLDG00358">
    <property type="entry name" value="Main_(cytGST)"/>
    <property type="match status" value="1"/>
</dbReference>
<dbReference type="InterPro" id="IPR036282">
    <property type="entry name" value="Glutathione-S-Trfase_C_sf"/>
</dbReference>
<dbReference type="InterPro" id="IPR045073">
    <property type="entry name" value="Omega/Tau-like"/>
</dbReference>
<dbReference type="SUPFAM" id="SSF52833">
    <property type="entry name" value="Thioredoxin-like"/>
    <property type="match status" value="1"/>
</dbReference>
<protein>
    <recommendedName>
        <fullName evidence="3">GST N-terminal domain-containing protein</fullName>
    </recommendedName>
</protein>
<dbReference type="Gene3D" id="1.20.1050.10">
    <property type="match status" value="2"/>
</dbReference>
<dbReference type="EMBL" id="JBBPBM010000011">
    <property type="protein sequence ID" value="KAK8563973.1"/>
    <property type="molecule type" value="Genomic_DNA"/>
</dbReference>
<dbReference type="PANTHER" id="PTHR11260:SF673">
    <property type="entry name" value="GLUTATHIONE TRANSFERASE"/>
    <property type="match status" value="1"/>
</dbReference>
<evidence type="ECO:0000256" key="1">
    <source>
        <dbReference type="ARBA" id="ARBA00022575"/>
    </source>
</evidence>
<comment type="caution">
    <text evidence="4">The sequence shown here is derived from an EMBL/GenBank/DDBJ whole genome shotgun (WGS) entry which is preliminary data.</text>
</comment>
<dbReference type="Gene3D" id="3.40.30.10">
    <property type="entry name" value="Glutaredoxin"/>
    <property type="match status" value="1"/>
</dbReference>
<proteinExistence type="inferred from homology"/>
<dbReference type="CDD" id="cd03058">
    <property type="entry name" value="GST_N_Tau"/>
    <property type="match status" value="1"/>
</dbReference>
<dbReference type="SFLD" id="SFLDG01152">
    <property type="entry name" value="Main.3:_Omega-_and_Tau-like"/>
    <property type="match status" value="1"/>
</dbReference>
<sequence length="292" mass="32089">MAAESDSNVKVLGAWHSPFVMSVKIALHLKSVGYEYVEEDLLEAKSELLLKSNPVHKKVPVLIHGDKPLCESLIIVQYIDDVWTSAPSILPSDPYDRAESRFWAAYVNDKFFPALRRLLVPSSTEEARKAATAEVLEGVLGALIKVMQKFTETEVLSEAKTPSLSAWADCFSSHAAVKDVFPDVDELAGIVTKLRAKSSIAAVATTTNCLKPGNDSLRGTFTLHKVVKGNNERFRLWVGDVDEDFMDRSFITGDLFPLGENDVVFARDEDLSCINNGDSSYSPYVSKNGSGI</sequence>
<dbReference type="InterPro" id="IPR004045">
    <property type="entry name" value="Glutathione_S-Trfase_N"/>
</dbReference>
<dbReference type="CDD" id="cd03185">
    <property type="entry name" value="GST_C_Tau"/>
    <property type="match status" value="1"/>
</dbReference>